<keyword evidence="3" id="KW-0813">Transport</keyword>
<evidence type="ECO:0000313" key="8">
    <source>
        <dbReference type="Proteomes" id="UP000307173"/>
    </source>
</evidence>
<sequence length="173" mass="20033">MKTESLAQSRILVIVSSLPTAPTGDGRSTRRGQVKLFTCIQGKIRLEKWYNGTSLEERGPIIGKVYQAIQNHVRKETSNIIPFEYKYKLVFKQYNGLFVIIGIEENDNELVFLESIPVFIKVLDIYFETVSEMDLIFEFPILYKTLDLMFYKGEVIELNQDKILTKLKQISVN</sequence>
<evidence type="ECO:0000256" key="3">
    <source>
        <dbReference type="ARBA" id="ARBA00022448"/>
    </source>
</evidence>
<dbReference type="GO" id="GO:0015031">
    <property type="term" value="P:protein transport"/>
    <property type="evidence" value="ECO:0007669"/>
    <property type="project" value="UniProtKB-KW"/>
</dbReference>
<protein>
    <recommendedName>
        <fullName evidence="6">AP complex mu/sigma subunit domain-containing protein</fullName>
    </recommendedName>
</protein>
<keyword evidence="8" id="KW-1185">Reference proteome</keyword>
<dbReference type="EMBL" id="SELW01000657">
    <property type="protein sequence ID" value="TID14958.1"/>
    <property type="molecule type" value="Genomic_DNA"/>
</dbReference>
<proteinExistence type="inferred from homology"/>
<dbReference type="Proteomes" id="UP000307173">
    <property type="component" value="Unassembled WGS sequence"/>
</dbReference>
<organism evidence="7 8">
    <name type="scientific">Pichia inconspicua</name>
    <dbReference type="NCBI Taxonomy" id="52247"/>
    <lineage>
        <taxon>Eukaryota</taxon>
        <taxon>Fungi</taxon>
        <taxon>Dikarya</taxon>
        <taxon>Ascomycota</taxon>
        <taxon>Saccharomycotina</taxon>
        <taxon>Pichiomycetes</taxon>
        <taxon>Pichiales</taxon>
        <taxon>Pichiaceae</taxon>
        <taxon>Pichia</taxon>
    </lineage>
</organism>
<dbReference type="STRING" id="52247.A0A4T0WX00"/>
<dbReference type="SUPFAM" id="SSF64356">
    <property type="entry name" value="SNARE-like"/>
    <property type="match status" value="1"/>
</dbReference>
<dbReference type="InterPro" id="IPR016635">
    <property type="entry name" value="AP_complex_ssu"/>
</dbReference>
<comment type="similarity">
    <text evidence="2">Belongs to the adaptor complexes small subunit family.</text>
</comment>
<dbReference type="InterPro" id="IPR022775">
    <property type="entry name" value="AP_mu_sigma_su"/>
</dbReference>
<comment type="subcellular location">
    <subcellularLocation>
        <location evidence="1">Endomembrane system</location>
    </subcellularLocation>
</comment>
<evidence type="ECO:0000259" key="6">
    <source>
        <dbReference type="Pfam" id="PF01217"/>
    </source>
</evidence>
<evidence type="ECO:0000313" key="7">
    <source>
        <dbReference type="EMBL" id="TID14958.1"/>
    </source>
</evidence>
<dbReference type="InterPro" id="IPR011012">
    <property type="entry name" value="Longin-like_dom_sf"/>
</dbReference>
<dbReference type="Gene3D" id="3.30.450.60">
    <property type="match status" value="1"/>
</dbReference>
<dbReference type="PANTHER" id="PTHR11753">
    <property type="entry name" value="ADAPTOR COMPLEXES SMALL SUBUNIT FAMILY"/>
    <property type="match status" value="1"/>
</dbReference>
<keyword evidence="5" id="KW-0472">Membrane</keyword>
<keyword evidence="4" id="KW-0653">Protein transport</keyword>
<comment type="caution">
    <text evidence="7">The sequence shown here is derived from an EMBL/GenBank/DDBJ whole genome shotgun (WGS) entry which is preliminary data.</text>
</comment>
<dbReference type="AlphaFoldDB" id="A0A4T0WX00"/>
<dbReference type="GO" id="GO:0012505">
    <property type="term" value="C:endomembrane system"/>
    <property type="evidence" value="ECO:0007669"/>
    <property type="project" value="UniProtKB-SubCell"/>
</dbReference>
<accession>A0A4T0WX00</accession>
<evidence type="ECO:0000256" key="2">
    <source>
        <dbReference type="ARBA" id="ARBA00006972"/>
    </source>
</evidence>
<evidence type="ECO:0000256" key="1">
    <source>
        <dbReference type="ARBA" id="ARBA00004308"/>
    </source>
</evidence>
<evidence type="ECO:0000256" key="4">
    <source>
        <dbReference type="ARBA" id="ARBA00022927"/>
    </source>
</evidence>
<feature type="domain" description="AP complex mu/sigma subunit" evidence="6">
    <location>
        <begin position="41"/>
        <end position="170"/>
    </location>
</feature>
<dbReference type="OrthoDB" id="371463at2759"/>
<evidence type="ECO:0000256" key="5">
    <source>
        <dbReference type="ARBA" id="ARBA00023136"/>
    </source>
</evidence>
<name>A0A4T0WX00_9ASCO</name>
<reference evidence="7 8" key="1">
    <citation type="journal article" date="2019" name="Front. Genet.">
        <title>Whole-Genome Sequencing of the Opportunistic Yeast Pathogen Candida inconspicua Uncovers Its Hybrid Origin.</title>
        <authorList>
            <person name="Mixao V."/>
            <person name="Hansen A.P."/>
            <person name="Saus E."/>
            <person name="Boekhout T."/>
            <person name="Lass-Florl C."/>
            <person name="Gabaldon T."/>
        </authorList>
    </citation>
    <scope>NUCLEOTIDE SEQUENCE [LARGE SCALE GENOMIC DNA]</scope>
    <source>
        <strain evidence="7 8">CBS 180</strain>
    </source>
</reference>
<dbReference type="Pfam" id="PF01217">
    <property type="entry name" value="Clat_adaptor_s"/>
    <property type="match status" value="1"/>
</dbReference>
<gene>
    <name evidence="7" type="ORF">CANINC_004629</name>
</gene>